<evidence type="ECO:0000313" key="5">
    <source>
        <dbReference type="Proteomes" id="UP001595710"/>
    </source>
</evidence>
<dbReference type="InterPro" id="IPR043129">
    <property type="entry name" value="ATPase_NBD"/>
</dbReference>
<dbReference type="Gene3D" id="3.30.420.40">
    <property type="match status" value="2"/>
</dbReference>
<dbReference type="RefSeq" id="WP_290281175.1">
    <property type="nucleotide sequence ID" value="NZ_JAUFQI010000001.1"/>
</dbReference>
<keyword evidence="2" id="KW-0547">Nucleotide-binding</keyword>
<comment type="caution">
    <text evidence="4">The sequence shown here is derived from an EMBL/GenBank/DDBJ whole genome shotgun (WGS) entry which is preliminary data.</text>
</comment>
<reference evidence="5" key="1">
    <citation type="journal article" date="2019" name="Int. J. Syst. Evol. Microbiol.">
        <title>The Global Catalogue of Microorganisms (GCM) 10K type strain sequencing project: providing services to taxonomists for standard genome sequencing and annotation.</title>
        <authorList>
            <consortium name="The Broad Institute Genomics Platform"/>
            <consortium name="The Broad Institute Genome Sequencing Center for Infectious Disease"/>
            <person name="Wu L."/>
            <person name="Ma J."/>
        </authorList>
    </citation>
    <scope>NUCLEOTIDE SEQUENCE [LARGE SCALE GENOMIC DNA]</scope>
    <source>
        <strain evidence="5">CECT 8288</strain>
    </source>
</reference>
<dbReference type="SUPFAM" id="SSF53067">
    <property type="entry name" value="Actin-like ATPase domain"/>
    <property type="match status" value="2"/>
</dbReference>
<evidence type="ECO:0000256" key="1">
    <source>
        <dbReference type="ARBA" id="ARBA00007381"/>
    </source>
</evidence>
<dbReference type="EMBL" id="JBHRYN010000006">
    <property type="protein sequence ID" value="MFC3700624.1"/>
    <property type="molecule type" value="Genomic_DNA"/>
</dbReference>
<evidence type="ECO:0000313" key="4">
    <source>
        <dbReference type="EMBL" id="MFC3700624.1"/>
    </source>
</evidence>
<gene>
    <name evidence="4" type="ORF">ACFOND_03150</name>
</gene>
<keyword evidence="5" id="KW-1185">Reference proteome</keyword>
<dbReference type="InterPro" id="IPR013126">
    <property type="entry name" value="Hsp_70_fam"/>
</dbReference>
<dbReference type="InterPro" id="IPR042054">
    <property type="entry name" value="YegD-like"/>
</dbReference>
<organism evidence="4 5">
    <name type="scientific">Reinekea marina</name>
    <dbReference type="NCBI Taxonomy" id="1310421"/>
    <lineage>
        <taxon>Bacteria</taxon>
        <taxon>Pseudomonadati</taxon>
        <taxon>Pseudomonadota</taxon>
        <taxon>Gammaproteobacteria</taxon>
        <taxon>Oceanospirillales</taxon>
        <taxon>Saccharospirillaceae</taxon>
        <taxon>Reinekea</taxon>
    </lineage>
</organism>
<dbReference type="Pfam" id="PF00012">
    <property type="entry name" value="HSP70"/>
    <property type="match status" value="2"/>
</dbReference>
<name>A0ABV7WQN5_9GAMM</name>
<dbReference type="Proteomes" id="UP001595710">
    <property type="component" value="Unassembled WGS sequence"/>
</dbReference>
<comment type="similarity">
    <text evidence="1">Belongs to the heat shock protein 70 family.</text>
</comment>
<sequence>MSICGLDFGTSNSTVGVVHQQQPLMVPLELNSQSGEFETTLPSALFFDFETDDIHFGREAIELYSRGEFGRLMRSMKSILGSKNMDEGTQIKHKRYAFNDIIGFFMASLKQRAEAFNQQSLESVVLGRPVHFNDHHPELDLAAQNRMADIAHSVGFKQVSFQYEPIAAAYDYEQQVDKEELALIIDIGGGTSDFTLIKLSKQNRLKAQRDDDLLANHGIHIGGTDFDRHLSMATVMPHFGLNSYYIDKPTLKMPRHYYVDLATWHRIHLLYDANVLRDIAELARESQDKQAMLRLAQLLKNKQGHKLAASVEQAKIDLSHQETTSIDLSYLVNLEVHDNSEELLLNKASQLDLANAIEADVNKVFAAIDDTLTQAGLQGSQIDTLFTTGGSTALPSVKKLISKKFSQAKWISGDLFNSVGKGLLLDAQRRYL</sequence>
<dbReference type="InterPro" id="IPR018181">
    <property type="entry name" value="Heat_shock_70_CS"/>
</dbReference>
<dbReference type="Gene3D" id="3.90.640.10">
    <property type="entry name" value="Actin, Chain A, domain 4"/>
    <property type="match status" value="1"/>
</dbReference>
<evidence type="ECO:0000256" key="2">
    <source>
        <dbReference type="ARBA" id="ARBA00022741"/>
    </source>
</evidence>
<dbReference type="PANTHER" id="PTHR19375">
    <property type="entry name" value="HEAT SHOCK PROTEIN 70KDA"/>
    <property type="match status" value="1"/>
</dbReference>
<dbReference type="CDD" id="cd10231">
    <property type="entry name" value="ASKHA_NBD_HSP70_YegD-like"/>
    <property type="match status" value="1"/>
</dbReference>
<proteinExistence type="inferred from homology"/>
<protein>
    <submittedName>
        <fullName evidence="4">Hsp70 family protein</fullName>
    </submittedName>
</protein>
<evidence type="ECO:0000256" key="3">
    <source>
        <dbReference type="ARBA" id="ARBA00022840"/>
    </source>
</evidence>
<accession>A0ABV7WQN5</accession>
<dbReference type="PROSITE" id="PS00329">
    <property type="entry name" value="HSP70_2"/>
    <property type="match status" value="1"/>
</dbReference>
<keyword evidence="3" id="KW-0067">ATP-binding</keyword>